<comment type="caution">
    <text evidence="2">The sequence shown here is derived from an EMBL/GenBank/DDBJ whole genome shotgun (WGS) entry which is preliminary data.</text>
</comment>
<dbReference type="EMBL" id="BPRA01000010">
    <property type="protein sequence ID" value="GJE56028.1"/>
    <property type="molecule type" value="Genomic_DNA"/>
</dbReference>
<dbReference type="Pfam" id="PF03091">
    <property type="entry name" value="CutA1"/>
    <property type="match status" value="1"/>
</dbReference>
<dbReference type="PANTHER" id="PTHR23419">
    <property type="entry name" value="DIVALENT CATION TOLERANCE CUTA-RELATED"/>
    <property type="match status" value="1"/>
</dbReference>
<evidence type="ECO:0000256" key="1">
    <source>
        <dbReference type="ARBA" id="ARBA00010169"/>
    </source>
</evidence>
<accession>A0ABQ4TN03</accession>
<reference evidence="2" key="2">
    <citation type="submission" date="2021-08" db="EMBL/GenBank/DDBJ databases">
        <authorList>
            <person name="Tani A."/>
            <person name="Ola A."/>
            <person name="Ogura Y."/>
            <person name="Katsura K."/>
            <person name="Hayashi T."/>
        </authorList>
    </citation>
    <scope>NUCLEOTIDE SEQUENCE</scope>
    <source>
        <strain evidence="2">DSM 23674</strain>
    </source>
</reference>
<reference evidence="2" key="1">
    <citation type="journal article" date="2021" name="Front. Microbiol.">
        <title>Comprehensive Comparative Genomics and Phenotyping of Methylobacterium Species.</title>
        <authorList>
            <person name="Alessa O."/>
            <person name="Ogura Y."/>
            <person name="Fujitani Y."/>
            <person name="Takami H."/>
            <person name="Hayashi T."/>
            <person name="Sahin N."/>
            <person name="Tani A."/>
        </authorList>
    </citation>
    <scope>NUCLEOTIDE SEQUENCE</scope>
    <source>
        <strain evidence="2">DSM 23674</strain>
    </source>
</reference>
<sequence length="116" mass="12148">MERPLLVYTTFADAETALAVGEDLVRERLCACVNVLPGMASVYAWKGAIERGREVVAILKTREGLADALGAALKARHPYETPIILHLPVAGADPDTAAWIVAETGGEGAPQPGPTG</sequence>
<proteinExistence type="inferred from homology"/>
<dbReference type="Proteomes" id="UP001055101">
    <property type="component" value="Unassembled WGS sequence"/>
</dbReference>
<gene>
    <name evidence="2" type="primary">cutA</name>
    <name evidence="2" type="ORF">EKPJFOCH_2525</name>
</gene>
<organism evidence="2 3">
    <name type="scientific">Methylobacterium thuringiense</name>
    <dbReference type="NCBI Taxonomy" id="1003091"/>
    <lineage>
        <taxon>Bacteria</taxon>
        <taxon>Pseudomonadati</taxon>
        <taxon>Pseudomonadota</taxon>
        <taxon>Alphaproteobacteria</taxon>
        <taxon>Hyphomicrobiales</taxon>
        <taxon>Methylobacteriaceae</taxon>
        <taxon>Methylobacterium</taxon>
    </lineage>
</organism>
<name>A0ABQ4TN03_9HYPH</name>
<comment type="similarity">
    <text evidence="1">Belongs to the CutA family.</text>
</comment>
<dbReference type="InterPro" id="IPR004323">
    <property type="entry name" value="Ion_tolerance_CutA"/>
</dbReference>
<dbReference type="InterPro" id="IPR015867">
    <property type="entry name" value="N-reg_PII/ATP_PRibTrfase_C"/>
</dbReference>
<dbReference type="PANTHER" id="PTHR23419:SF8">
    <property type="entry name" value="FI09726P"/>
    <property type="match status" value="1"/>
</dbReference>
<keyword evidence="3" id="KW-1185">Reference proteome</keyword>
<dbReference type="InterPro" id="IPR011322">
    <property type="entry name" value="N-reg_PII-like_a/b"/>
</dbReference>
<dbReference type="Gene3D" id="3.30.70.120">
    <property type="match status" value="1"/>
</dbReference>
<protein>
    <submittedName>
        <fullName evidence="2">Divalent-cation tolerance protein CutA</fullName>
    </submittedName>
</protein>
<dbReference type="RefSeq" id="WP_147819069.1">
    <property type="nucleotide sequence ID" value="NZ_BPRA01000010.1"/>
</dbReference>
<evidence type="ECO:0000313" key="3">
    <source>
        <dbReference type="Proteomes" id="UP001055101"/>
    </source>
</evidence>
<dbReference type="SUPFAM" id="SSF54913">
    <property type="entry name" value="GlnB-like"/>
    <property type="match status" value="1"/>
</dbReference>
<evidence type="ECO:0000313" key="2">
    <source>
        <dbReference type="EMBL" id="GJE56028.1"/>
    </source>
</evidence>